<dbReference type="InterPro" id="IPR036388">
    <property type="entry name" value="WH-like_DNA-bd_sf"/>
</dbReference>
<accession>A0ABP9UXZ2</accession>
<comment type="caution">
    <text evidence="1">The sequence shown here is derived from an EMBL/GenBank/DDBJ whole genome shotgun (WGS) entry which is preliminary data.</text>
</comment>
<dbReference type="Gene3D" id="3.40.50.2300">
    <property type="match status" value="1"/>
</dbReference>
<name>A0ABP9UXZ2_9BACT</name>
<dbReference type="RefSeq" id="WP_346187499.1">
    <property type="nucleotide sequence ID" value="NZ_BAABRL010000002.1"/>
</dbReference>
<proteinExistence type="predicted"/>
<organism evidence="1 2">
    <name type="scientific">Rubritalea halochordaticola</name>
    <dbReference type="NCBI Taxonomy" id="714537"/>
    <lineage>
        <taxon>Bacteria</taxon>
        <taxon>Pseudomonadati</taxon>
        <taxon>Verrucomicrobiota</taxon>
        <taxon>Verrucomicrobiia</taxon>
        <taxon>Verrucomicrobiales</taxon>
        <taxon>Rubritaleaceae</taxon>
        <taxon>Rubritalea</taxon>
    </lineage>
</organism>
<keyword evidence="2" id="KW-1185">Reference proteome</keyword>
<dbReference type="EMBL" id="BAABRL010000002">
    <property type="protein sequence ID" value="GAA5494544.1"/>
    <property type="molecule type" value="Genomic_DNA"/>
</dbReference>
<evidence type="ECO:0000313" key="1">
    <source>
        <dbReference type="EMBL" id="GAA5494544.1"/>
    </source>
</evidence>
<evidence type="ECO:0000313" key="2">
    <source>
        <dbReference type="Proteomes" id="UP001424741"/>
    </source>
</evidence>
<dbReference type="Gene3D" id="1.10.10.10">
    <property type="entry name" value="Winged helix-like DNA-binding domain superfamily/Winged helix DNA-binding domain"/>
    <property type="match status" value="1"/>
</dbReference>
<dbReference type="InterPro" id="IPR028082">
    <property type="entry name" value="Peripla_BP_I"/>
</dbReference>
<sequence>MQLQHLYRWQNLAEALIEDLTREPCRYLPGVQALGQKYQVSRITVERALDHLEQLQVLLPAQRGMRREINQKALRDQAKSRGLGAGRILYICDRSLPDTNYLNRERFKAFSKLCSRENLQAEYLVLPRRLQDLKVILRDIRPKGVITVSLEAAFSEAIQKMGIRTIGLGCSSPRIKRYNVSYLHLITSGFQQAWKAGHTRVTTPLWNKSASVLERITPKLIPFFESHGMSFSPAYHLPSLQGNGPEDYHAGLAKLFSHTPPSCIIVGNFFQYLMASSFLLQRGIKVPGDVSLISLSEDPHFDHLSPCIARIRNSSLSHMPAVLDYLLDRGVNPDLIDETIIESSWMPGDSLKNLS</sequence>
<evidence type="ECO:0008006" key="3">
    <source>
        <dbReference type="Google" id="ProtNLM"/>
    </source>
</evidence>
<dbReference type="InterPro" id="IPR036390">
    <property type="entry name" value="WH_DNA-bd_sf"/>
</dbReference>
<gene>
    <name evidence="1" type="ORF">Rhal01_00706</name>
</gene>
<reference evidence="1 2" key="1">
    <citation type="submission" date="2024-02" db="EMBL/GenBank/DDBJ databases">
        <title>Rubritalea halochordaticola NBRC 107102.</title>
        <authorList>
            <person name="Ichikawa N."/>
            <person name="Katano-Makiyama Y."/>
            <person name="Hidaka K."/>
        </authorList>
    </citation>
    <scope>NUCLEOTIDE SEQUENCE [LARGE SCALE GENOMIC DNA]</scope>
    <source>
        <strain evidence="1 2">NBRC 107102</strain>
    </source>
</reference>
<dbReference type="Proteomes" id="UP001424741">
    <property type="component" value="Unassembled WGS sequence"/>
</dbReference>
<protein>
    <recommendedName>
        <fullName evidence="3">HTH gntR-type domain-containing protein</fullName>
    </recommendedName>
</protein>
<dbReference type="SUPFAM" id="SSF53822">
    <property type="entry name" value="Periplasmic binding protein-like I"/>
    <property type="match status" value="1"/>
</dbReference>
<dbReference type="SUPFAM" id="SSF46785">
    <property type="entry name" value="Winged helix' DNA-binding domain"/>
    <property type="match status" value="1"/>
</dbReference>